<dbReference type="InterPro" id="IPR050286">
    <property type="entry name" value="G_neg_Bact_CarbUptk_Porin"/>
</dbReference>
<reference evidence="11 12" key="1">
    <citation type="submission" date="2016-10" db="EMBL/GenBank/DDBJ databases">
        <authorList>
            <person name="de Groot N.N."/>
        </authorList>
    </citation>
    <scope>NUCLEOTIDE SEQUENCE [LARGE SCALE GENOMIC DNA]</scope>
    <source>
        <strain evidence="11 12">ATCC 43154</strain>
    </source>
</reference>
<comment type="subcellular location">
    <subcellularLocation>
        <location evidence="1">Cell outer membrane</location>
        <topology evidence="1">Multi-pass membrane protein</topology>
    </subcellularLocation>
</comment>
<keyword evidence="4" id="KW-1134">Transmembrane beta strand</keyword>
<evidence type="ECO:0000313" key="11">
    <source>
        <dbReference type="EMBL" id="SFM93752.1"/>
    </source>
</evidence>
<dbReference type="GO" id="GO:0015144">
    <property type="term" value="F:carbohydrate transmembrane transporter activity"/>
    <property type="evidence" value="ECO:0007669"/>
    <property type="project" value="TreeGrafter"/>
</dbReference>
<dbReference type="GO" id="GO:0009279">
    <property type="term" value="C:cell outer membrane"/>
    <property type="evidence" value="ECO:0007669"/>
    <property type="project" value="UniProtKB-SubCell"/>
</dbReference>
<keyword evidence="6" id="KW-0406">Ion transport</keyword>
<dbReference type="GO" id="GO:0046930">
    <property type="term" value="C:pore complex"/>
    <property type="evidence" value="ECO:0007669"/>
    <property type="project" value="UniProtKB-KW"/>
</dbReference>
<dbReference type="EMBL" id="FOTW01000055">
    <property type="protein sequence ID" value="SFM93752.1"/>
    <property type="molecule type" value="Genomic_DNA"/>
</dbReference>
<keyword evidence="9" id="KW-0998">Cell outer membrane</keyword>
<keyword evidence="10" id="KW-0732">Signal</keyword>
<dbReference type="PANTHER" id="PTHR38762">
    <property type="entry name" value="CRYPTIC OUTER MEMBRANE PORIN BGLH-RELATED"/>
    <property type="match status" value="1"/>
</dbReference>
<keyword evidence="8" id="KW-0472">Membrane</keyword>
<keyword evidence="7" id="KW-0626">Porin</keyword>
<evidence type="ECO:0000256" key="6">
    <source>
        <dbReference type="ARBA" id="ARBA00023065"/>
    </source>
</evidence>
<sequence>MNNLLQKSLPLAIALACACGGASAASDEEGFHGYFRVGAGTSTSGSRGPQSCYGLGGNTMKYRLGNECDAYFEGGYTKDIAQSDGVHYVATVWVNAYSPKSDFDNAKLNVLKAYVEAKGLTFLNGGTAWMGKRFYNRPDIHMLDLQYINFNGTGAGLDQIKVGPGKFAYAFFKDNDATATSADGTVLGTTAATRQNFIYQDVPVNAGGTIDLAASVITAQGGNKLGATHNGWQMSAFHRQTEVFGGANTFGVQYGVGPGTGIGVGNDRIGASGSTLLGSDVTRFRVFDNVWVQPTWNFGMEFVALLQKDKSDAIGSTTWTTLGVRPVYAVNQNLKLVMELGTDRVTSPTGGAAQRLTKLTFAPTISAGPGLWSRPELRAFVTYGKWNDAATASVNASNNSGPVYNNNTSGTSFGFQVEAWF</sequence>
<dbReference type="InterPro" id="IPR003192">
    <property type="entry name" value="Porin_LamB"/>
</dbReference>
<gene>
    <name evidence="11" type="ORF">SAMN02982985_05852</name>
</gene>
<dbReference type="SUPFAM" id="SSF56935">
    <property type="entry name" value="Porins"/>
    <property type="match status" value="1"/>
</dbReference>
<evidence type="ECO:0000256" key="9">
    <source>
        <dbReference type="ARBA" id="ARBA00023237"/>
    </source>
</evidence>
<keyword evidence="3" id="KW-0813">Transport</keyword>
<evidence type="ECO:0000256" key="1">
    <source>
        <dbReference type="ARBA" id="ARBA00004571"/>
    </source>
</evidence>
<dbReference type="Pfam" id="PF02264">
    <property type="entry name" value="LamB"/>
    <property type="match status" value="1"/>
</dbReference>
<feature type="chain" id="PRO_5011493302" evidence="10">
    <location>
        <begin position="25"/>
        <end position="421"/>
    </location>
</feature>
<evidence type="ECO:0000256" key="8">
    <source>
        <dbReference type="ARBA" id="ARBA00023136"/>
    </source>
</evidence>
<dbReference type="PROSITE" id="PS51257">
    <property type="entry name" value="PROKAR_LIPOPROTEIN"/>
    <property type="match status" value="1"/>
</dbReference>
<dbReference type="GO" id="GO:0006811">
    <property type="term" value="P:monoatomic ion transport"/>
    <property type="evidence" value="ECO:0007669"/>
    <property type="project" value="UniProtKB-KW"/>
</dbReference>
<dbReference type="PANTHER" id="PTHR38762:SF1">
    <property type="entry name" value="CRYPTIC OUTER MEMBRANE PORIN BGLH-RELATED"/>
    <property type="match status" value="1"/>
</dbReference>
<proteinExistence type="inferred from homology"/>
<dbReference type="Gene3D" id="2.40.170.10">
    <property type="entry name" value="Porin, LamB type"/>
    <property type="match status" value="1"/>
</dbReference>
<keyword evidence="12" id="KW-1185">Reference proteome</keyword>
<dbReference type="GO" id="GO:0015774">
    <property type="term" value="P:polysaccharide transport"/>
    <property type="evidence" value="ECO:0007669"/>
    <property type="project" value="TreeGrafter"/>
</dbReference>
<organism evidence="11 12">
    <name type="scientific">Rugamonas rubra</name>
    <dbReference type="NCBI Taxonomy" id="758825"/>
    <lineage>
        <taxon>Bacteria</taxon>
        <taxon>Pseudomonadati</taxon>
        <taxon>Pseudomonadota</taxon>
        <taxon>Betaproteobacteria</taxon>
        <taxon>Burkholderiales</taxon>
        <taxon>Oxalobacteraceae</taxon>
        <taxon>Telluria group</taxon>
        <taxon>Rugamonas</taxon>
    </lineage>
</organism>
<evidence type="ECO:0000256" key="2">
    <source>
        <dbReference type="ARBA" id="ARBA00007055"/>
    </source>
</evidence>
<dbReference type="STRING" id="758825.SAMN02982985_05852"/>
<dbReference type="GO" id="GO:0015288">
    <property type="term" value="F:porin activity"/>
    <property type="evidence" value="ECO:0007669"/>
    <property type="project" value="UniProtKB-KW"/>
</dbReference>
<evidence type="ECO:0000256" key="4">
    <source>
        <dbReference type="ARBA" id="ARBA00022452"/>
    </source>
</evidence>
<dbReference type="InterPro" id="IPR036998">
    <property type="entry name" value="Porin_LamB_sf"/>
</dbReference>
<dbReference type="AlphaFoldDB" id="A0A1I4UXR5"/>
<accession>A0A1I4UXR5</accession>
<name>A0A1I4UXR5_9BURK</name>
<dbReference type="RefSeq" id="WP_093391303.1">
    <property type="nucleotide sequence ID" value="NZ_FOTW01000055.1"/>
</dbReference>
<dbReference type="OrthoDB" id="106611at2"/>
<evidence type="ECO:0000256" key="10">
    <source>
        <dbReference type="SAM" id="SignalP"/>
    </source>
</evidence>
<evidence type="ECO:0000256" key="5">
    <source>
        <dbReference type="ARBA" id="ARBA00022692"/>
    </source>
</evidence>
<evidence type="ECO:0000313" key="12">
    <source>
        <dbReference type="Proteomes" id="UP000199470"/>
    </source>
</evidence>
<feature type="signal peptide" evidence="10">
    <location>
        <begin position="1"/>
        <end position="24"/>
    </location>
</feature>
<evidence type="ECO:0000256" key="7">
    <source>
        <dbReference type="ARBA" id="ARBA00023114"/>
    </source>
</evidence>
<comment type="similarity">
    <text evidence="2">Belongs to the porin LamB (TC 1.B.3) family.</text>
</comment>
<protein>
    <submittedName>
        <fullName evidence="11">Maltoporin</fullName>
    </submittedName>
</protein>
<dbReference type="Proteomes" id="UP000199470">
    <property type="component" value="Unassembled WGS sequence"/>
</dbReference>
<keyword evidence="5" id="KW-0812">Transmembrane</keyword>
<evidence type="ECO:0000256" key="3">
    <source>
        <dbReference type="ARBA" id="ARBA00022448"/>
    </source>
</evidence>